<reference evidence="2 3" key="1">
    <citation type="submission" date="2019-03" db="EMBL/GenBank/DDBJ databases">
        <title>Draft genome sequences of novel Actinobacteria.</title>
        <authorList>
            <person name="Sahin N."/>
            <person name="Ay H."/>
            <person name="Saygin H."/>
        </authorList>
    </citation>
    <scope>NUCLEOTIDE SEQUENCE [LARGE SCALE GENOMIC DNA]</scope>
    <source>
        <strain evidence="2 3">5K138</strain>
    </source>
</reference>
<feature type="region of interest" description="Disordered" evidence="1">
    <location>
        <begin position="450"/>
        <end position="470"/>
    </location>
</feature>
<dbReference type="Gene3D" id="3.40.190.10">
    <property type="entry name" value="Periplasmic binding protein-like II"/>
    <property type="match status" value="1"/>
</dbReference>
<dbReference type="SUPFAM" id="SSF53850">
    <property type="entry name" value="Periplasmic binding protein-like II"/>
    <property type="match status" value="1"/>
</dbReference>
<evidence type="ECO:0000313" key="3">
    <source>
        <dbReference type="Proteomes" id="UP000294739"/>
    </source>
</evidence>
<accession>A0A4R5CQ09</accession>
<dbReference type="InterPro" id="IPR050490">
    <property type="entry name" value="Bact_solute-bd_prot1"/>
</dbReference>
<gene>
    <name evidence="2" type="ORF">E1269_22160</name>
</gene>
<feature type="region of interest" description="Disordered" evidence="1">
    <location>
        <begin position="1"/>
        <end position="45"/>
    </location>
</feature>
<proteinExistence type="predicted"/>
<dbReference type="EMBL" id="SMKZ01000037">
    <property type="protein sequence ID" value="TDE02226.1"/>
    <property type="molecule type" value="Genomic_DNA"/>
</dbReference>
<protein>
    <submittedName>
        <fullName evidence="2">Extracellular solute-binding protein</fullName>
    </submittedName>
</protein>
<feature type="compositionally biased region" description="Pro residues" evidence="1">
    <location>
        <begin position="8"/>
        <end position="18"/>
    </location>
</feature>
<dbReference type="AlphaFoldDB" id="A0A4R5CQ09"/>
<sequence length="470" mass="51275">MPAASDPPAGPPAEPPGPATRLIFRAAPRGRPDESEQPMSARPRTRTVLIPALALLAVAAGCGSDGDSTGDGGDQIELTYWTHTHPPMTELNKQLIAEYEEANPNVTITYETIPNNDFGTKMLTSLSNGSGPDIINMDDSALRGEYIPKQLLAPIEPSAFGAESVEELEALYVDGTLDGAKGDDGTLYGVPSEFNATAFAINTQHFAEAGLDPANPPATWDDVSEYGQQLVAAGHEGFNFVYLHAGWYTQQLQTLLNETGGSILNDDGTASALTEPKSVEALQIWHDLIREDEVGNADTASREATSPFEDFASGRRSMTMIYPWAVEQIAQDNPETFENLAVVPLPQVDPANPSGRWYGYYFAVNKASEQQEEAWKFIEYMTSQHDRWLTDVNFVQPLKDWEQSEAAANIPFLEVWSQAYQQGKFDEVGPHWSEVQDAIKAAVERSIFDGQPPAESLEEASESVDQSVTS</sequence>
<keyword evidence="3" id="KW-1185">Reference proteome</keyword>
<dbReference type="Proteomes" id="UP000294739">
    <property type="component" value="Unassembled WGS sequence"/>
</dbReference>
<name>A0A4R5CQ09_9ACTN</name>
<dbReference type="InterPro" id="IPR006059">
    <property type="entry name" value="SBP"/>
</dbReference>
<dbReference type="OrthoDB" id="9770625at2"/>
<organism evidence="2 3">
    <name type="scientific">Jiangella asiatica</name>
    <dbReference type="NCBI Taxonomy" id="2530372"/>
    <lineage>
        <taxon>Bacteria</taxon>
        <taxon>Bacillati</taxon>
        <taxon>Actinomycetota</taxon>
        <taxon>Actinomycetes</taxon>
        <taxon>Jiangellales</taxon>
        <taxon>Jiangellaceae</taxon>
        <taxon>Jiangella</taxon>
    </lineage>
</organism>
<dbReference type="PANTHER" id="PTHR43649">
    <property type="entry name" value="ARABINOSE-BINDING PROTEIN-RELATED"/>
    <property type="match status" value="1"/>
</dbReference>
<dbReference type="PANTHER" id="PTHR43649:SF12">
    <property type="entry name" value="DIACETYLCHITOBIOSE BINDING PROTEIN DASA"/>
    <property type="match status" value="1"/>
</dbReference>
<evidence type="ECO:0000313" key="2">
    <source>
        <dbReference type="EMBL" id="TDE02226.1"/>
    </source>
</evidence>
<comment type="caution">
    <text evidence="2">The sequence shown here is derived from an EMBL/GenBank/DDBJ whole genome shotgun (WGS) entry which is preliminary data.</text>
</comment>
<evidence type="ECO:0000256" key="1">
    <source>
        <dbReference type="SAM" id="MobiDB-lite"/>
    </source>
</evidence>
<dbReference type="InParanoid" id="A0A4R5CQ09"/>
<dbReference type="Pfam" id="PF01547">
    <property type="entry name" value="SBP_bac_1"/>
    <property type="match status" value="1"/>
</dbReference>